<dbReference type="SUPFAM" id="SSF49764">
    <property type="entry name" value="HSP20-like chaperones"/>
    <property type="match status" value="1"/>
</dbReference>
<dbReference type="PANTHER" id="PTHR11527">
    <property type="entry name" value="HEAT-SHOCK PROTEIN 20 FAMILY MEMBER"/>
    <property type="match status" value="1"/>
</dbReference>
<proteinExistence type="inferred from homology"/>
<dbReference type="CDD" id="cd06464">
    <property type="entry name" value="ACD_sHsps-like"/>
    <property type="match status" value="1"/>
</dbReference>
<evidence type="ECO:0000256" key="1">
    <source>
        <dbReference type="ARBA" id="ARBA00023016"/>
    </source>
</evidence>
<dbReference type="HOGENOM" id="CLU_046737_12_0_1"/>
<evidence type="ECO:0000259" key="5">
    <source>
        <dbReference type="PROSITE" id="PS51203"/>
    </source>
</evidence>
<evidence type="ECO:0000256" key="3">
    <source>
        <dbReference type="RuleBase" id="RU003616"/>
    </source>
</evidence>
<dbReference type="PROSITE" id="PS51203">
    <property type="entry name" value="CS"/>
    <property type="match status" value="1"/>
</dbReference>
<organism evidence="6 7">
    <name type="scientific">Paxillus rubicundulus Ve08.2h10</name>
    <dbReference type="NCBI Taxonomy" id="930991"/>
    <lineage>
        <taxon>Eukaryota</taxon>
        <taxon>Fungi</taxon>
        <taxon>Dikarya</taxon>
        <taxon>Basidiomycota</taxon>
        <taxon>Agaricomycotina</taxon>
        <taxon>Agaricomycetes</taxon>
        <taxon>Agaricomycetidae</taxon>
        <taxon>Boletales</taxon>
        <taxon>Paxilineae</taxon>
        <taxon>Paxillaceae</taxon>
        <taxon>Paxillus</taxon>
    </lineage>
</organism>
<evidence type="ECO:0000313" key="7">
    <source>
        <dbReference type="Proteomes" id="UP000054538"/>
    </source>
</evidence>
<sequence>MSLMSFYYDPFTEFDRLFDDAFSSRFRPASALTEGGGRETREVAFRPRMDLHEDSESNTVTAVFDLPGLKQEDVRVDIHSDRLTISGEKKVDQRRDEAGYSVRERAYGKFTRTLILPQGTKPEDVKAKMESGALTVTFPKAQAQQQPRRIDIK</sequence>
<evidence type="ECO:0000313" key="6">
    <source>
        <dbReference type="EMBL" id="KIK90514.1"/>
    </source>
</evidence>
<dbReference type="Proteomes" id="UP000054538">
    <property type="component" value="Unassembled WGS sequence"/>
</dbReference>
<feature type="domain" description="SHSP" evidence="4">
    <location>
        <begin position="40"/>
        <end position="153"/>
    </location>
</feature>
<dbReference type="InterPro" id="IPR031107">
    <property type="entry name" value="Small_HSP"/>
</dbReference>
<dbReference type="InterPro" id="IPR008978">
    <property type="entry name" value="HSP20-like_chaperone"/>
</dbReference>
<dbReference type="AlphaFoldDB" id="A0A0D0DWM8"/>
<keyword evidence="7" id="KW-1185">Reference proteome</keyword>
<dbReference type="OrthoDB" id="1431247at2759"/>
<dbReference type="Gene3D" id="2.60.40.790">
    <property type="match status" value="1"/>
</dbReference>
<feature type="domain" description="CS" evidence="5">
    <location>
        <begin position="44"/>
        <end position="150"/>
    </location>
</feature>
<evidence type="ECO:0000256" key="2">
    <source>
        <dbReference type="PROSITE-ProRule" id="PRU00285"/>
    </source>
</evidence>
<name>A0A0D0DWM8_9AGAM</name>
<evidence type="ECO:0000259" key="4">
    <source>
        <dbReference type="PROSITE" id="PS01031"/>
    </source>
</evidence>
<gene>
    <name evidence="6" type="ORF">PAXRUDRAFT_676989</name>
</gene>
<comment type="similarity">
    <text evidence="2 3">Belongs to the small heat shock protein (HSP20) family.</text>
</comment>
<reference evidence="7" key="2">
    <citation type="submission" date="2015-01" db="EMBL/GenBank/DDBJ databases">
        <title>Evolutionary Origins and Diversification of the Mycorrhizal Mutualists.</title>
        <authorList>
            <consortium name="DOE Joint Genome Institute"/>
            <consortium name="Mycorrhizal Genomics Consortium"/>
            <person name="Kohler A."/>
            <person name="Kuo A."/>
            <person name="Nagy L.G."/>
            <person name="Floudas D."/>
            <person name="Copeland A."/>
            <person name="Barry K.W."/>
            <person name="Cichocki N."/>
            <person name="Veneault-Fourrey C."/>
            <person name="LaButti K."/>
            <person name="Lindquist E.A."/>
            <person name="Lipzen A."/>
            <person name="Lundell T."/>
            <person name="Morin E."/>
            <person name="Murat C."/>
            <person name="Riley R."/>
            <person name="Ohm R."/>
            <person name="Sun H."/>
            <person name="Tunlid A."/>
            <person name="Henrissat B."/>
            <person name="Grigoriev I.V."/>
            <person name="Hibbett D.S."/>
            <person name="Martin F."/>
        </authorList>
    </citation>
    <scope>NUCLEOTIDE SEQUENCE [LARGE SCALE GENOMIC DNA]</scope>
    <source>
        <strain evidence="7">Ve08.2h10</strain>
    </source>
</reference>
<dbReference type="InParanoid" id="A0A0D0DWM8"/>
<dbReference type="InterPro" id="IPR002068">
    <property type="entry name" value="A-crystallin/Hsp20_dom"/>
</dbReference>
<dbReference type="FunCoup" id="A0A0D0DWM8">
    <property type="interactions" value="165"/>
</dbReference>
<accession>A0A0D0DWM8</accession>
<dbReference type="Pfam" id="PF00011">
    <property type="entry name" value="HSP20"/>
    <property type="match status" value="1"/>
</dbReference>
<dbReference type="EMBL" id="KN825508">
    <property type="protein sequence ID" value="KIK90514.1"/>
    <property type="molecule type" value="Genomic_DNA"/>
</dbReference>
<reference evidence="6 7" key="1">
    <citation type="submission" date="2014-04" db="EMBL/GenBank/DDBJ databases">
        <authorList>
            <consortium name="DOE Joint Genome Institute"/>
            <person name="Kuo A."/>
            <person name="Kohler A."/>
            <person name="Jargeat P."/>
            <person name="Nagy L.G."/>
            <person name="Floudas D."/>
            <person name="Copeland A."/>
            <person name="Barry K.W."/>
            <person name="Cichocki N."/>
            <person name="Veneault-Fourrey C."/>
            <person name="LaButti K."/>
            <person name="Lindquist E.A."/>
            <person name="Lipzen A."/>
            <person name="Lundell T."/>
            <person name="Morin E."/>
            <person name="Murat C."/>
            <person name="Sun H."/>
            <person name="Tunlid A."/>
            <person name="Henrissat B."/>
            <person name="Grigoriev I.V."/>
            <person name="Hibbett D.S."/>
            <person name="Martin F."/>
            <person name="Nordberg H.P."/>
            <person name="Cantor M.N."/>
            <person name="Hua S.X."/>
        </authorList>
    </citation>
    <scope>NUCLEOTIDE SEQUENCE [LARGE SCALE GENOMIC DNA]</scope>
    <source>
        <strain evidence="6 7">Ve08.2h10</strain>
    </source>
</reference>
<keyword evidence="1" id="KW-0346">Stress response</keyword>
<dbReference type="PROSITE" id="PS01031">
    <property type="entry name" value="SHSP"/>
    <property type="match status" value="1"/>
</dbReference>
<dbReference type="InterPro" id="IPR007052">
    <property type="entry name" value="CS_dom"/>
</dbReference>
<dbReference type="STRING" id="930991.A0A0D0DWM8"/>
<evidence type="ECO:0008006" key="8">
    <source>
        <dbReference type="Google" id="ProtNLM"/>
    </source>
</evidence>
<protein>
    <recommendedName>
        <fullName evidence="8">Small heat shock protein</fullName>
    </recommendedName>
</protein>